<evidence type="ECO:0000256" key="1">
    <source>
        <dbReference type="SAM" id="SignalP"/>
    </source>
</evidence>
<accession>A0ABP6FGR1</accession>
<keyword evidence="3" id="KW-1185">Reference proteome</keyword>
<dbReference type="RefSeq" id="WP_346154529.1">
    <property type="nucleotide sequence ID" value="NZ_BAAATE010000034.1"/>
</dbReference>
<comment type="caution">
    <text evidence="2">The sequence shown here is derived from an EMBL/GenBank/DDBJ whole genome shotgun (WGS) entry which is preliminary data.</text>
</comment>
<sequence length="205" mass="21624">MPRHRLVAPTVAALVVAAGIPTAPATAAAVQPPAASAKPAELAAAPKVLKFGQAAKIAGEKGSPLKVAPVGVYYHKPSQAHFAQPREKWFVAIAFRVTAGSKPDRVPPPISGSQWRIKIGSRAFTTSSGKALESPWVGRTDGQEITIQAGSSEVIYYSFDLPRTGGTLEWSTPNGVTRWKIPTATYGKADVLKPIRDAIADYEGA</sequence>
<organism evidence="2 3">
    <name type="scientific">Nonomuraea recticatena</name>
    <dbReference type="NCBI Taxonomy" id="46178"/>
    <lineage>
        <taxon>Bacteria</taxon>
        <taxon>Bacillati</taxon>
        <taxon>Actinomycetota</taxon>
        <taxon>Actinomycetes</taxon>
        <taxon>Streptosporangiales</taxon>
        <taxon>Streptosporangiaceae</taxon>
        <taxon>Nonomuraea</taxon>
    </lineage>
</organism>
<proteinExistence type="predicted"/>
<keyword evidence="1" id="KW-0732">Signal</keyword>
<gene>
    <name evidence="2" type="ORF">GCM10010412_082750</name>
</gene>
<name>A0ABP6FGR1_9ACTN</name>
<evidence type="ECO:0000313" key="2">
    <source>
        <dbReference type="EMBL" id="GAA2692057.1"/>
    </source>
</evidence>
<reference evidence="3" key="1">
    <citation type="journal article" date="2019" name="Int. J. Syst. Evol. Microbiol.">
        <title>The Global Catalogue of Microorganisms (GCM) 10K type strain sequencing project: providing services to taxonomists for standard genome sequencing and annotation.</title>
        <authorList>
            <consortium name="The Broad Institute Genomics Platform"/>
            <consortium name="The Broad Institute Genome Sequencing Center for Infectious Disease"/>
            <person name="Wu L."/>
            <person name="Ma J."/>
        </authorList>
    </citation>
    <scope>NUCLEOTIDE SEQUENCE [LARGE SCALE GENOMIC DNA]</scope>
    <source>
        <strain evidence="3">JCM 6835</strain>
    </source>
</reference>
<dbReference type="Proteomes" id="UP001501666">
    <property type="component" value="Unassembled WGS sequence"/>
</dbReference>
<protein>
    <submittedName>
        <fullName evidence="2">Uncharacterized protein</fullName>
    </submittedName>
</protein>
<feature type="signal peptide" evidence="1">
    <location>
        <begin position="1"/>
        <end position="27"/>
    </location>
</feature>
<feature type="chain" id="PRO_5046217292" evidence="1">
    <location>
        <begin position="28"/>
        <end position="205"/>
    </location>
</feature>
<dbReference type="EMBL" id="BAAATE010000034">
    <property type="protein sequence ID" value="GAA2692057.1"/>
    <property type="molecule type" value="Genomic_DNA"/>
</dbReference>
<evidence type="ECO:0000313" key="3">
    <source>
        <dbReference type="Proteomes" id="UP001501666"/>
    </source>
</evidence>